<evidence type="ECO:0000313" key="3">
    <source>
        <dbReference type="Proteomes" id="UP000199025"/>
    </source>
</evidence>
<reference evidence="2 3" key="1">
    <citation type="submission" date="2016-10" db="EMBL/GenBank/DDBJ databases">
        <authorList>
            <person name="de Groot N.N."/>
        </authorList>
    </citation>
    <scope>NUCLEOTIDE SEQUENCE [LARGE SCALE GENOMIC DNA]</scope>
    <source>
        <strain evidence="2 3">DSM 44468</strain>
    </source>
</reference>
<evidence type="ECO:0000313" key="2">
    <source>
        <dbReference type="EMBL" id="SFI95025.1"/>
    </source>
</evidence>
<dbReference type="Pfam" id="PF00144">
    <property type="entry name" value="Beta-lactamase"/>
    <property type="match status" value="1"/>
</dbReference>
<accession>A0A1I3ME86</accession>
<dbReference type="PANTHER" id="PTHR43319:SF3">
    <property type="entry name" value="BETA-LACTAMASE-RELATED DOMAIN-CONTAINING PROTEIN"/>
    <property type="match status" value="1"/>
</dbReference>
<feature type="domain" description="Beta-lactamase-related" evidence="1">
    <location>
        <begin position="12"/>
        <end position="342"/>
    </location>
</feature>
<dbReference type="Proteomes" id="UP000199025">
    <property type="component" value="Unassembled WGS sequence"/>
</dbReference>
<evidence type="ECO:0000259" key="1">
    <source>
        <dbReference type="Pfam" id="PF00144"/>
    </source>
</evidence>
<dbReference type="AlphaFoldDB" id="A0A1I3ME86"/>
<dbReference type="Gene3D" id="3.40.710.10">
    <property type="entry name" value="DD-peptidase/beta-lactamase superfamily"/>
    <property type="match status" value="1"/>
</dbReference>
<dbReference type="SUPFAM" id="SSF56601">
    <property type="entry name" value="beta-lactamase/transpeptidase-like"/>
    <property type="match status" value="1"/>
</dbReference>
<dbReference type="InterPro" id="IPR012338">
    <property type="entry name" value="Beta-lactam/transpept-like"/>
</dbReference>
<name>A0A1I3ME86_9PSEU</name>
<dbReference type="OrthoDB" id="3422781at2"/>
<proteinExistence type="predicted"/>
<sequence length="364" mass="39013">MTHDFTEVRAALERNLGTGEELGASIFVDVGGEPVVDLWGGYQDPARTRPWEADTIVNVWSITKLVTAVSVLVLADRGLLDLDAPVAAYWPEFAANGKQDIPVRAILGHTSGVSGLDQPATLTDLYDAEKAAARMAAQAPWWEPGSASGYHLFSQGHLLGELVRRVTGKTLGQFVAEEVAGPLGADFQLGVRREDWPRVAEIVPPPPSALDGLDPESPAARTFAGPAVAAEEANSTEWRTAEIGAANGHGNARSVARILSAIPHLLTPATVDRIFEEQSNGIDLVNGLHLRWGMGFALSDPRTLPEVPPGRVAYWGGWGGSMAILDLDRRVTIAYVMNRMAPGILGSRRSREYVEAVYRALGAS</sequence>
<organism evidence="2 3">
    <name type="scientific">Amycolatopsis sacchari</name>
    <dbReference type="NCBI Taxonomy" id="115433"/>
    <lineage>
        <taxon>Bacteria</taxon>
        <taxon>Bacillati</taxon>
        <taxon>Actinomycetota</taxon>
        <taxon>Actinomycetes</taxon>
        <taxon>Pseudonocardiales</taxon>
        <taxon>Pseudonocardiaceae</taxon>
        <taxon>Amycolatopsis</taxon>
    </lineage>
</organism>
<keyword evidence="3" id="KW-1185">Reference proteome</keyword>
<dbReference type="STRING" id="115433.SAMN05421835_102284"/>
<gene>
    <name evidence="2" type="ORF">SAMN05421835_102284</name>
</gene>
<dbReference type="InterPro" id="IPR001466">
    <property type="entry name" value="Beta-lactam-related"/>
</dbReference>
<dbReference type="PANTHER" id="PTHR43319">
    <property type="entry name" value="BETA-LACTAMASE-RELATED"/>
    <property type="match status" value="1"/>
</dbReference>
<dbReference type="EMBL" id="FORP01000002">
    <property type="protein sequence ID" value="SFI95025.1"/>
    <property type="molecule type" value="Genomic_DNA"/>
</dbReference>
<dbReference type="InterPro" id="IPR052907">
    <property type="entry name" value="Beta-lactamase/esterase"/>
</dbReference>
<protein>
    <submittedName>
        <fullName evidence="2">CubicO group peptidase, beta-lactamase class C family</fullName>
    </submittedName>
</protein>
<dbReference type="RefSeq" id="WP_091504604.1">
    <property type="nucleotide sequence ID" value="NZ_CBDRCA010000004.1"/>
</dbReference>